<reference evidence="3" key="1">
    <citation type="submission" date="2016-03" db="EMBL/GenBank/DDBJ databases">
        <authorList>
            <person name="Devillers Hugo."/>
        </authorList>
    </citation>
    <scope>NUCLEOTIDE SEQUENCE [LARGE SCALE GENOMIC DNA]</scope>
</reference>
<feature type="compositionally biased region" description="Low complexity" evidence="1">
    <location>
        <begin position="147"/>
        <end position="160"/>
    </location>
</feature>
<evidence type="ECO:0000313" key="3">
    <source>
        <dbReference type="Proteomes" id="UP000191144"/>
    </source>
</evidence>
<evidence type="ECO:0000313" key="2">
    <source>
        <dbReference type="EMBL" id="SCU77957.1"/>
    </source>
</evidence>
<feature type="compositionally biased region" description="Basic residues" evidence="1">
    <location>
        <begin position="133"/>
        <end position="142"/>
    </location>
</feature>
<evidence type="ECO:0000256" key="1">
    <source>
        <dbReference type="SAM" id="MobiDB-lite"/>
    </source>
</evidence>
<protein>
    <submittedName>
        <fullName evidence="2">LAME_0A02806g1_1</fullName>
    </submittedName>
</protein>
<feature type="compositionally biased region" description="Basic residues" evidence="1">
    <location>
        <begin position="107"/>
        <end position="122"/>
    </location>
</feature>
<dbReference type="EMBL" id="LT598483">
    <property type="protein sequence ID" value="SCU77957.1"/>
    <property type="molecule type" value="Genomic_DNA"/>
</dbReference>
<proteinExistence type="predicted"/>
<gene>
    <name evidence="2" type="ORF">LAME_0A02806G</name>
</gene>
<organism evidence="2 3">
    <name type="scientific">Lachancea meyersii CBS 8951</name>
    <dbReference type="NCBI Taxonomy" id="1266667"/>
    <lineage>
        <taxon>Eukaryota</taxon>
        <taxon>Fungi</taxon>
        <taxon>Dikarya</taxon>
        <taxon>Ascomycota</taxon>
        <taxon>Saccharomycotina</taxon>
        <taxon>Saccharomycetes</taxon>
        <taxon>Saccharomycetales</taxon>
        <taxon>Saccharomycetaceae</taxon>
        <taxon>Lachancea</taxon>
    </lineage>
</organism>
<feature type="compositionally biased region" description="Polar residues" evidence="1">
    <location>
        <begin position="187"/>
        <end position="196"/>
    </location>
</feature>
<name>A0A1G4IMX5_9SACH</name>
<sequence>MFIVLFWRSKWRKLNQDSEFDGIGSLSRQNISRKTQVSIVFRAGEGRKGGGEILVYNLILHKSWFHDGSKPASCRSAPLYICILLPLIYVCARTRACTHTRARTRARTSTHTRARARTRACTRTHDIASRKSLSARHTHTHTKPTNSTRLSSRSVRTTPRSTPPPQHWHRVPTSTTKTRVHWPPPVSVQNDTTLLT</sequence>
<accession>A0A1G4IMX5</accession>
<keyword evidence="3" id="KW-1185">Reference proteome</keyword>
<dbReference type="Proteomes" id="UP000191144">
    <property type="component" value="Chromosome A"/>
</dbReference>
<dbReference type="AlphaFoldDB" id="A0A1G4IMX5"/>
<feature type="region of interest" description="Disordered" evidence="1">
    <location>
        <begin position="107"/>
        <end position="196"/>
    </location>
</feature>